<dbReference type="RefSeq" id="WP_161818951.1">
    <property type="nucleotide sequence ID" value="NZ_JAACJS010000015.1"/>
</dbReference>
<organism evidence="3 4">
    <name type="scientific">Sediminibacterium roseum</name>
    <dbReference type="NCBI Taxonomy" id="1978412"/>
    <lineage>
        <taxon>Bacteria</taxon>
        <taxon>Pseudomonadati</taxon>
        <taxon>Bacteroidota</taxon>
        <taxon>Chitinophagia</taxon>
        <taxon>Chitinophagales</taxon>
        <taxon>Chitinophagaceae</taxon>
        <taxon>Sediminibacterium</taxon>
    </lineage>
</organism>
<proteinExistence type="predicted"/>
<evidence type="ECO:0000313" key="3">
    <source>
        <dbReference type="EMBL" id="NCI50633.1"/>
    </source>
</evidence>
<gene>
    <name evidence="3" type="ORF">GWC95_11910</name>
</gene>
<evidence type="ECO:0000259" key="2">
    <source>
        <dbReference type="Pfam" id="PF00534"/>
    </source>
</evidence>
<dbReference type="EMBL" id="JAACJS010000015">
    <property type="protein sequence ID" value="NCI50633.1"/>
    <property type="molecule type" value="Genomic_DNA"/>
</dbReference>
<keyword evidence="4" id="KW-1185">Reference proteome</keyword>
<name>A0ABW9ZZM0_9BACT</name>
<dbReference type="Pfam" id="PF00534">
    <property type="entry name" value="Glycos_transf_1"/>
    <property type="match status" value="1"/>
</dbReference>
<feature type="domain" description="Glycosyl transferase family 1" evidence="2">
    <location>
        <begin position="183"/>
        <end position="328"/>
    </location>
</feature>
<keyword evidence="1" id="KW-0808">Transferase</keyword>
<dbReference type="PANTHER" id="PTHR46401">
    <property type="entry name" value="GLYCOSYLTRANSFERASE WBBK-RELATED"/>
    <property type="match status" value="1"/>
</dbReference>
<dbReference type="InterPro" id="IPR001296">
    <property type="entry name" value="Glyco_trans_1"/>
</dbReference>
<protein>
    <submittedName>
        <fullName evidence="3">Glycosyltransferase family 4 protein</fullName>
    </submittedName>
</protein>
<dbReference type="SUPFAM" id="SSF53756">
    <property type="entry name" value="UDP-Glycosyltransferase/glycogen phosphorylase"/>
    <property type="match status" value="1"/>
</dbReference>
<evidence type="ECO:0000313" key="4">
    <source>
        <dbReference type="Proteomes" id="UP000753802"/>
    </source>
</evidence>
<reference evidence="3 4" key="1">
    <citation type="submission" date="2020-01" db="EMBL/GenBank/DDBJ databases">
        <title>Genome analysis.</title>
        <authorList>
            <person name="Wu S."/>
            <person name="Wang G."/>
        </authorList>
    </citation>
    <scope>NUCLEOTIDE SEQUENCE [LARGE SCALE GENOMIC DNA]</scope>
    <source>
        <strain evidence="3 4">SYL130</strain>
    </source>
</reference>
<dbReference type="Gene3D" id="3.40.50.2000">
    <property type="entry name" value="Glycogen Phosphorylase B"/>
    <property type="match status" value="2"/>
</dbReference>
<accession>A0ABW9ZZM0</accession>
<sequence length="361" mass="41000">MIRVAMITRSTLFTTSGGDTVQVMQTAKHLRELGVLVDVKLTTEQIDYDQYSMLHFFNIIRPADILYHIHRSGKPYVVSTVFVDYSEFEKQYRSGMPGMLFSFFPADGIEYLKTISRRLLLRDSLRSWWYLVNGQRRSVKKIINNASLLLPNSTSEYDRLTKRYSVNTKHEIVTNGVDVSFFNFENTHAKNDLLVLCVARIEGIKNQLNLIKAINGTEYRLLLIGSPAPNQSSYYNACRKVAGNNVSFIGQVGREELRKYYQMAKVHVLPSWFETTGLSSLEAAVMGCNIVITDKGDTREYFGDAAFYCDPSSPASIHKAIDNAAHAQVNTSLQHKIRTMHTWQQAAGQTKNAYLKVIEQP</sequence>
<evidence type="ECO:0000256" key="1">
    <source>
        <dbReference type="ARBA" id="ARBA00022679"/>
    </source>
</evidence>
<dbReference type="PANTHER" id="PTHR46401:SF2">
    <property type="entry name" value="GLYCOSYLTRANSFERASE WBBK-RELATED"/>
    <property type="match status" value="1"/>
</dbReference>
<dbReference type="Proteomes" id="UP000753802">
    <property type="component" value="Unassembled WGS sequence"/>
</dbReference>
<comment type="caution">
    <text evidence="3">The sequence shown here is derived from an EMBL/GenBank/DDBJ whole genome shotgun (WGS) entry which is preliminary data.</text>
</comment>
<dbReference type="CDD" id="cd03801">
    <property type="entry name" value="GT4_PimA-like"/>
    <property type="match status" value="1"/>
</dbReference>